<dbReference type="InterPro" id="IPR016162">
    <property type="entry name" value="Ald_DH_N"/>
</dbReference>
<dbReference type="SUPFAM" id="SSF53720">
    <property type="entry name" value="ALDH-like"/>
    <property type="match status" value="1"/>
</dbReference>
<dbReference type="EC" id="1.2.1.5" evidence="6"/>
<evidence type="ECO:0000256" key="2">
    <source>
        <dbReference type="PROSITE-ProRule" id="PRU10007"/>
    </source>
</evidence>
<keyword evidence="1 3" id="KW-0560">Oxidoreductase</keyword>
<evidence type="ECO:0000313" key="7">
    <source>
        <dbReference type="Proteomes" id="UP000838821"/>
    </source>
</evidence>
<dbReference type="GO" id="GO:0004030">
    <property type="term" value="F:aldehyde dehydrogenase [NAD(P)+] activity"/>
    <property type="evidence" value="ECO:0007669"/>
    <property type="project" value="UniProtKB-EC"/>
</dbReference>
<evidence type="ECO:0000256" key="1">
    <source>
        <dbReference type="ARBA" id="ARBA00023002"/>
    </source>
</evidence>
<dbReference type="Proteomes" id="UP000838821">
    <property type="component" value="Unassembled WGS sequence"/>
</dbReference>
<feature type="active site" evidence="2">
    <location>
        <position position="249"/>
    </location>
</feature>
<name>A0ABN8GXG9_9BACL</name>
<evidence type="ECO:0000313" key="6">
    <source>
        <dbReference type="EMBL" id="CAH1221401.1"/>
    </source>
</evidence>
<gene>
    <name evidence="6" type="primary">aldHT_3</name>
    <name evidence="6" type="ORF">PAECIP111891_05172</name>
</gene>
<dbReference type="Pfam" id="PF00171">
    <property type="entry name" value="Aldedh"/>
    <property type="match status" value="1"/>
</dbReference>
<dbReference type="RefSeq" id="WP_236291285.1">
    <property type="nucleotide sequence ID" value="NZ_CAKMMW010000020.1"/>
</dbReference>
<dbReference type="EMBL" id="CAKMMW010000020">
    <property type="protein sequence ID" value="CAH1221401.1"/>
    <property type="molecule type" value="Genomic_DNA"/>
</dbReference>
<organism evidence="6 7">
    <name type="scientific">Paenibacillus allorhizoplanae</name>
    <dbReference type="NCBI Taxonomy" id="2905648"/>
    <lineage>
        <taxon>Bacteria</taxon>
        <taxon>Bacillati</taxon>
        <taxon>Bacillota</taxon>
        <taxon>Bacilli</taxon>
        <taxon>Bacillales</taxon>
        <taxon>Paenibacillaceae</taxon>
        <taxon>Paenibacillus</taxon>
    </lineage>
</organism>
<dbReference type="PROSITE" id="PS00687">
    <property type="entry name" value="ALDEHYDE_DEHYDR_GLU"/>
    <property type="match status" value="1"/>
</dbReference>
<dbReference type="PANTHER" id="PTHR11699">
    <property type="entry name" value="ALDEHYDE DEHYDROGENASE-RELATED"/>
    <property type="match status" value="1"/>
</dbReference>
<comment type="similarity">
    <text evidence="3">Belongs to the aldehyde dehydrogenase family.</text>
</comment>
<protein>
    <submittedName>
        <fullName evidence="6">Aldehyde dehydrogenase, thermostable</fullName>
        <ecNumber evidence="6">1.2.1.5</ecNumber>
    </submittedName>
</protein>
<dbReference type="InterPro" id="IPR015590">
    <property type="entry name" value="Aldehyde_DH_dom"/>
</dbReference>
<feature type="domain" description="Aldehyde dehydrogenase" evidence="5">
    <location>
        <begin position="12"/>
        <end position="474"/>
    </location>
</feature>
<accession>A0ABN8GXG9</accession>
<dbReference type="Gene3D" id="3.40.605.10">
    <property type="entry name" value="Aldehyde Dehydrogenase, Chain A, domain 1"/>
    <property type="match status" value="1"/>
</dbReference>
<feature type="region of interest" description="Disordered" evidence="4">
    <location>
        <begin position="443"/>
        <end position="463"/>
    </location>
</feature>
<evidence type="ECO:0000256" key="4">
    <source>
        <dbReference type="SAM" id="MobiDB-lite"/>
    </source>
</evidence>
<dbReference type="InterPro" id="IPR016163">
    <property type="entry name" value="Ald_DH_C"/>
</dbReference>
<keyword evidence="7" id="KW-1185">Reference proteome</keyword>
<dbReference type="InterPro" id="IPR029510">
    <property type="entry name" value="Ald_DH_CS_GLU"/>
</dbReference>
<reference evidence="6" key="1">
    <citation type="submission" date="2022-01" db="EMBL/GenBank/DDBJ databases">
        <authorList>
            <person name="Criscuolo A."/>
        </authorList>
    </citation>
    <scope>NUCLEOTIDE SEQUENCE</scope>
    <source>
        <strain evidence="6">CIP111891</strain>
    </source>
</reference>
<evidence type="ECO:0000256" key="3">
    <source>
        <dbReference type="RuleBase" id="RU003345"/>
    </source>
</evidence>
<dbReference type="InterPro" id="IPR016161">
    <property type="entry name" value="Ald_DH/histidinol_DH"/>
</dbReference>
<proteinExistence type="inferred from homology"/>
<sequence>MKNYHNLIAGHWVGAQSGRQRPNVNPTKSSEILAEFPDSDVQDLQNATTAAAAAFPKWRSMSIVARGEILFRAAELLTARAEIIGKDLVLEEGKTLPEAIGETMRAAAILRYYAGEARQETGEVYGASDPSTLLYTRRDPIGVVGVITPWNFPIAIPAWKIAPALIYGNSVVWKPADLTPLTAYHLTSALVDAGLPKGVLNVVFGRGSVLGPALSTDNQVRGISFTGSNGVGRSIAIACAELGKKYQLEMGGKNAAVVLADADLELAVEMTIRGAMRSTGQKCTATSRVIVEAPLLNAFTEALAERCRKLAVGNPLDSQTYMGPLASLDQQRTVLDYIQIGKQEGARLVTGGEAIRSEGFFVKPTVFTDVDPNSRLATEEIFGPVVSVVPAANLSDAISLVNTSRFGLSTAVFTRDLGKAMRYVDEIECGIVHVNSETAGAEPHVPFGGMKESSSNSREQGKSAREFYTQVKTVYFDRPPITE</sequence>
<dbReference type="Gene3D" id="3.40.309.10">
    <property type="entry name" value="Aldehyde Dehydrogenase, Chain A, domain 2"/>
    <property type="match status" value="1"/>
</dbReference>
<evidence type="ECO:0000259" key="5">
    <source>
        <dbReference type="Pfam" id="PF00171"/>
    </source>
</evidence>
<comment type="caution">
    <text evidence="6">The sequence shown here is derived from an EMBL/GenBank/DDBJ whole genome shotgun (WGS) entry which is preliminary data.</text>
</comment>